<dbReference type="AlphaFoldDB" id="A0A0V0GHY8"/>
<protein>
    <submittedName>
        <fullName evidence="1">Putative ovule protein</fullName>
    </submittedName>
</protein>
<evidence type="ECO:0000313" key="1">
    <source>
        <dbReference type="EMBL" id="JAP07578.1"/>
    </source>
</evidence>
<reference evidence="1" key="1">
    <citation type="submission" date="2015-12" db="EMBL/GenBank/DDBJ databases">
        <title>Gene expression during late stages of embryo sac development: a critical building block for successful pollen-pistil interactions.</title>
        <authorList>
            <person name="Liu Y."/>
            <person name="Joly V."/>
            <person name="Sabar M."/>
            <person name="Matton D.P."/>
        </authorList>
    </citation>
    <scope>NUCLEOTIDE SEQUENCE</scope>
</reference>
<feature type="non-terminal residue" evidence="1">
    <location>
        <position position="1"/>
    </location>
</feature>
<organism evidence="1">
    <name type="scientific">Solanum chacoense</name>
    <name type="common">Chaco potato</name>
    <dbReference type="NCBI Taxonomy" id="4108"/>
    <lineage>
        <taxon>Eukaryota</taxon>
        <taxon>Viridiplantae</taxon>
        <taxon>Streptophyta</taxon>
        <taxon>Embryophyta</taxon>
        <taxon>Tracheophyta</taxon>
        <taxon>Spermatophyta</taxon>
        <taxon>Magnoliopsida</taxon>
        <taxon>eudicotyledons</taxon>
        <taxon>Gunneridae</taxon>
        <taxon>Pentapetalae</taxon>
        <taxon>asterids</taxon>
        <taxon>lamiids</taxon>
        <taxon>Solanales</taxon>
        <taxon>Solanaceae</taxon>
        <taxon>Solanoideae</taxon>
        <taxon>Solaneae</taxon>
        <taxon>Solanum</taxon>
    </lineage>
</organism>
<dbReference type="EMBL" id="GEDG01038468">
    <property type="protein sequence ID" value="JAP07578.1"/>
    <property type="molecule type" value="Transcribed_RNA"/>
</dbReference>
<accession>A0A0V0GHY8</accession>
<proteinExistence type="predicted"/>
<name>A0A0V0GHY8_SOLCH</name>
<sequence length="83" mass="9090">ASAEQNPNVSSFKHPNIQEYGAIVAVQTYQKEEEDILIFKELAEAEYQVPLQIADPSALVLDISTTKLNRSAVMVSSAKSAPR</sequence>